<dbReference type="Gene3D" id="1.10.260.40">
    <property type="entry name" value="lambda repressor-like DNA-binding domains"/>
    <property type="match status" value="1"/>
</dbReference>
<evidence type="ECO:0000256" key="3">
    <source>
        <dbReference type="ARBA" id="ARBA00023125"/>
    </source>
</evidence>
<accession>A0AAC9MZA9</accession>
<proteinExistence type="predicted"/>
<dbReference type="Gene3D" id="3.40.50.2300">
    <property type="match status" value="2"/>
</dbReference>
<dbReference type="RefSeq" id="WP_069849644.1">
    <property type="nucleotide sequence ID" value="NZ_CP014859.1"/>
</dbReference>
<dbReference type="KEGG" id="ahm:TL08_14710"/>
<dbReference type="InterPro" id="IPR000843">
    <property type="entry name" value="HTH_LacI"/>
</dbReference>
<keyword evidence="1" id="KW-0678">Repressor</keyword>
<dbReference type="CDD" id="cd06267">
    <property type="entry name" value="PBP1_LacI_sugar_binding-like"/>
    <property type="match status" value="1"/>
</dbReference>
<reference evidence="8" key="1">
    <citation type="submission" date="2016-03" db="EMBL/GenBank/DDBJ databases">
        <title>Complete genome sequence of the type strain Actinoalloteichus hymeniacidonis DSM 45092.</title>
        <authorList>
            <person name="Schaffert L."/>
            <person name="Albersmeier A."/>
            <person name="Winkler A."/>
            <person name="Kalinowski J."/>
            <person name="Zotchev S."/>
            <person name="Ruckert C."/>
        </authorList>
    </citation>
    <scope>NUCLEOTIDE SEQUENCE [LARGE SCALE GENOMIC DNA]</scope>
    <source>
        <strain evidence="8">HPA177(T) (DSM 45092(T))</strain>
    </source>
</reference>
<evidence type="ECO:0000313" key="8">
    <source>
        <dbReference type="Proteomes" id="UP000095210"/>
    </source>
</evidence>
<dbReference type="SUPFAM" id="SSF47413">
    <property type="entry name" value="lambda repressor-like DNA-binding domains"/>
    <property type="match status" value="1"/>
</dbReference>
<name>A0AAC9MZA9_9PSEU</name>
<evidence type="ECO:0000256" key="2">
    <source>
        <dbReference type="ARBA" id="ARBA00023015"/>
    </source>
</evidence>
<feature type="region of interest" description="Disordered" evidence="5">
    <location>
        <begin position="1"/>
        <end position="20"/>
    </location>
</feature>
<keyword evidence="4" id="KW-0804">Transcription</keyword>
<keyword evidence="2" id="KW-0805">Transcription regulation</keyword>
<dbReference type="PANTHER" id="PTHR30146">
    <property type="entry name" value="LACI-RELATED TRANSCRIPTIONAL REPRESSOR"/>
    <property type="match status" value="1"/>
</dbReference>
<dbReference type="CDD" id="cd01392">
    <property type="entry name" value="HTH_LacI"/>
    <property type="match status" value="1"/>
</dbReference>
<keyword evidence="3" id="KW-0238">DNA-binding</keyword>
<dbReference type="Pfam" id="PF13377">
    <property type="entry name" value="Peripla_BP_3"/>
    <property type="match status" value="1"/>
</dbReference>
<dbReference type="SMART" id="SM00354">
    <property type="entry name" value="HTH_LACI"/>
    <property type="match status" value="1"/>
</dbReference>
<sequence>MTTRVPGSTPPRPNTGSARPRQADVAAAAGVSQATVSLVLGDNPERLALSEATRERVALAARSLGYVPNPVARRLAAASTDLLGVFTFSHAFPVEVRDSYYPFLVGVERAAARLGYDLLLFTGTSPSNVGDDGADSAAVQKVRLADGCLFLGRRVPEVELDRLLACRFPIVYIGRRTELGGRLSYVGADYVAGAAQVVDHLVGLGHRRLLYLRGTDDVVASTDREDGFRRAVAASGEGVQGEVLRAYATSVDARALRAWRERGISVVVTEENDTNDLLAALLTAAREDGARIPQDLSIALLGEDRSLPESEVTGFRIPRQQMGEEAAALLVDLVTGARSGPVQWLLEPTFLPGTTTGPPAVSGPAAVSERTPSTAAEGDLHG</sequence>
<organism evidence="7 8">
    <name type="scientific">Actinoalloteichus hymeniacidonis</name>
    <dbReference type="NCBI Taxonomy" id="340345"/>
    <lineage>
        <taxon>Bacteria</taxon>
        <taxon>Bacillati</taxon>
        <taxon>Actinomycetota</taxon>
        <taxon>Actinomycetes</taxon>
        <taxon>Pseudonocardiales</taxon>
        <taxon>Pseudonocardiaceae</taxon>
        <taxon>Actinoalloteichus</taxon>
    </lineage>
</organism>
<dbReference type="GO" id="GO:0003700">
    <property type="term" value="F:DNA-binding transcription factor activity"/>
    <property type="evidence" value="ECO:0007669"/>
    <property type="project" value="TreeGrafter"/>
</dbReference>
<gene>
    <name evidence="7" type="ORF">TL08_14710</name>
</gene>
<evidence type="ECO:0000313" key="7">
    <source>
        <dbReference type="EMBL" id="AOS63751.1"/>
    </source>
</evidence>
<evidence type="ECO:0000256" key="4">
    <source>
        <dbReference type="ARBA" id="ARBA00023163"/>
    </source>
</evidence>
<dbReference type="GO" id="GO:0000976">
    <property type="term" value="F:transcription cis-regulatory region binding"/>
    <property type="evidence" value="ECO:0007669"/>
    <property type="project" value="TreeGrafter"/>
</dbReference>
<dbReference type="InterPro" id="IPR010982">
    <property type="entry name" value="Lambda_DNA-bd_dom_sf"/>
</dbReference>
<evidence type="ECO:0000256" key="5">
    <source>
        <dbReference type="SAM" id="MobiDB-lite"/>
    </source>
</evidence>
<dbReference type="InterPro" id="IPR028082">
    <property type="entry name" value="Peripla_BP_I"/>
</dbReference>
<evidence type="ECO:0000256" key="1">
    <source>
        <dbReference type="ARBA" id="ARBA00022491"/>
    </source>
</evidence>
<keyword evidence="8" id="KW-1185">Reference proteome</keyword>
<evidence type="ECO:0000259" key="6">
    <source>
        <dbReference type="PROSITE" id="PS50932"/>
    </source>
</evidence>
<dbReference type="SUPFAM" id="SSF53822">
    <property type="entry name" value="Periplasmic binding protein-like I"/>
    <property type="match status" value="1"/>
</dbReference>
<dbReference type="Proteomes" id="UP000095210">
    <property type="component" value="Chromosome"/>
</dbReference>
<dbReference type="PROSITE" id="PS50932">
    <property type="entry name" value="HTH_LACI_2"/>
    <property type="match status" value="1"/>
</dbReference>
<dbReference type="Pfam" id="PF00356">
    <property type="entry name" value="LacI"/>
    <property type="match status" value="1"/>
</dbReference>
<protein>
    <submittedName>
        <fullName evidence="7">Transcriptional regulator, LacI family</fullName>
    </submittedName>
</protein>
<feature type="region of interest" description="Disordered" evidence="5">
    <location>
        <begin position="355"/>
        <end position="382"/>
    </location>
</feature>
<dbReference type="EMBL" id="CP014859">
    <property type="protein sequence ID" value="AOS63751.1"/>
    <property type="molecule type" value="Genomic_DNA"/>
</dbReference>
<feature type="domain" description="HTH lacI-type" evidence="6">
    <location>
        <begin position="20"/>
        <end position="77"/>
    </location>
</feature>
<dbReference type="InterPro" id="IPR046335">
    <property type="entry name" value="LacI/GalR-like_sensor"/>
</dbReference>
<dbReference type="PANTHER" id="PTHR30146:SF148">
    <property type="entry name" value="HTH-TYPE TRANSCRIPTIONAL REPRESSOR PURR-RELATED"/>
    <property type="match status" value="1"/>
</dbReference>
<dbReference type="AlphaFoldDB" id="A0AAC9MZA9"/>